<dbReference type="Proteomes" id="UP000249700">
    <property type="component" value="Unassembled WGS sequence"/>
</dbReference>
<organism evidence="3 4">
    <name type="scientific">Onishia taeanensis</name>
    <dbReference type="NCBI Taxonomy" id="284577"/>
    <lineage>
        <taxon>Bacteria</taxon>
        <taxon>Pseudomonadati</taxon>
        <taxon>Pseudomonadota</taxon>
        <taxon>Gammaproteobacteria</taxon>
        <taxon>Oceanospirillales</taxon>
        <taxon>Halomonadaceae</taxon>
        <taxon>Onishia</taxon>
    </lineage>
</organism>
<comment type="caution">
    <text evidence="3">The sequence shown here is derived from an EMBL/GenBank/DDBJ whole genome shotgun (WGS) entry which is preliminary data.</text>
</comment>
<evidence type="ECO:0000313" key="3">
    <source>
        <dbReference type="EMBL" id="RAR60244.1"/>
    </source>
</evidence>
<dbReference type="GO" id="GO:0043682">
    <property type="term" value="F:P-type divalent copper transporter activity"/>
    <property type="evidence" value="ECO:0007669"/>
    <property type="project" value="TreeGrafter"/>
</dbReference>
<accession>A0A328XLW0</accession>
<evidence type="ECO:0000256" key="2">
    <source>
        <dbReference type="SAM" id="MobiDB-lite"/>
    </source>
</evidence>
<dbReference type="InterPro" id="IPR036412">
    <property type="entry name" value="HAD-like_sf"/>
</dbReference>
<dbReference type="GO" id="GO:0016020">
    <property type="term" value="C:membrane"/>
    <property type="evidence" value="ECO:0007669"/>
    <property type="project" value="TreeGrafter"/>
</dbReference>
<protein>
    <submittedName>
        <fullName evidence="3">Cu+-exporting ATPase</fullName>
    </submittedName>
</protein>
<name>A0A328XLW0_9GAMM</name>
<gene>
    <name evidence="3" type="ORF">BCL93_10748</name>
</gene>
<dbReference type="AlphaFoldDB" id="A0A328XLW0"/>
<dbReference type="RefSeq" id="WP_112055235.1">
    <property type="nucleotide sequence ID" value="NZ_QLSX01000007.1"/>
</dbReference>
<dbReference type="GO" id="GO:0005507">
    <property type="term" value="F:copper ion binding"/>
    <property type="evidence" value="ECO:0007669"/>
    <property type="project" value="TreeGrafter"/>
</dbReference>
<dbReference type="PANTHER" id="PTHR43520">
    <property type="entry name" value="ATP7, ISOFORM B"/>
    <property type="match status" value="1"/>
</dbReference>
<dbReference type="InterPro" id="IPR023299">
    <property type="entry name" value="ATPase_P-typ_cyto_dom_N"/>
</dbReference>
<evidence type="ECO:0000313" key="4">
    <source>
        <dbReference type="Proteomes" id="UP000249700"/>
    </source>
</evidence>
<dbReference type="GO" id="GO:0000166">
    <property type="term" value="F:nucleotide binding"/>
    <property type="evidence" value="ECO:0007669"/>
    <property type="project" value="InterPro"/>
</dbReference>
<sequence length="85" mass="9239">MVDGTPSELVAVADPTKETSAEAIRDLHDEGIRIVMLTGDSQTRAQAVTKQLGIDETIAEVLPEQKADGRYESRRTLEPDADRCG</sequence>
<dbReference type="Gene3D" id="3.40.1110.10">
    <property type="entry name" value="Calcium-transporting ATPase, cytoplasmic domain N"/>
    <property type="match status" value="1"/>
</dbReference>
<dbReference type="EMBL" id="QLSX01000007">
    <property type="protein sequence ID" value="RAR60244.1"/>
    <property type="molecule type" value="Genomic_DNA"/>
</dbReference>
<reference evidence="3 4" key="1">
    <citation type="submission" date="2018-06" db="EMBL/GenBank/DDBJ databases">
        <title>Comparative analysis of microorganisms from saline springs in Andes Mountain Range, Colombia.</title>
        <authorList>
            <person name="Rubin E."/>
        </authorList>
    </citation>
    <scope>NUCLEOTIDE SEQUENCE [LARGE SCALE GENOMIC DNA]</scope>
    <source>
        <strain evidence="3 4">USBA-857</strain>
    </source>
</reference>
<feature type="region of interest" description="Disordered" evidence="2">
    <location>
        <begin position="1"/>
        <end position="22"/>
    </location>
</feature>
<feature type="region of interest" description="Disordered" evidence="2">
    <location>
        <begin position="65"/>
        <end position="85"/>
    </location>
</feature>
<dbReference type="InterPro" id="IPR023214">
    <property type="entry name" value="HAD_sf"/>
</dbReference>
<proteinExistence type="predicted"/>
<dbReference type="SUPFAM" id="SSF56784">
    <property type="entry name" value="HAD-like"/>
    <property type="match status" value="1"/>
</dbReference>
<keyword evidence="1" id="KW-1278">Translocase</keyword>
<dbReference type="Pfam" id="PF00702">
    <property type="entry name" value="Hydrolase"/>
    <property type="match status" value="1"/>
</dbReference>
<dbReference type="PANTHER" id="PTHR43520:SF8">
    <property type="entry name" value="P-TYPE CU(+) TRANSPORTER"/>
    <property type="match status" value="1"/>
</dbReference>
<evidence type="ECO:0000256" key="1">
    <source>
        <dbReference type="ARBA" id="ARBA00022967"/>
    </source>
</evidence>
<dbReference type="OrthoDB" id="9814270at2"/>
<dbReference type="GO" id="GO:0055070">
    <property type="term" value="P:copper ion homeostasis"/>
    <property type="evidence" value="ECO:0007669"/>
    <property type="project" value="TreeGrafter"/>
</dbReference>
<dbReference type="Gene3D" id="3.40.50.1000">
    <property type="entry name" value="HAD superfamily/HAD-like"/>
    <property type="match status" value="1"/>
</dbReference>